<feature type="domain" description="Rab-GAP TBC" evidence="1">
    <location>
        <begin position="126"/>
        <end position="308"/>
    </location>
</feature>
<dbReference type="PANTHER" id="PTHR47219:SF9">
    <property type="entry name" value="GTPASE ACTIVATING PROTEIN AND CENTROSOME-ASSOCIATED, ISOFORM B"/>
    <property type="match status" value="1"/>
</dbReference>
<organism evidence="2 3">
    <name type="scientific">Paramecium primaurelia</name>
    <dbReference type="NCBI Taxonomy" id="5886"/>
    <lineage>
        <taxon>Eukaryota</taxon>
        <taxon>Sar</taxon>
        <taxon>Alveolata</taxon>
        <taxon>Ciliophora</taxon>
        <taxon>Intramacronucleata</taxon>
        <taxon>Oligohymenophorea</taxon>
        <taxon>Peniculida</taxon>
        <taxon>Parameciidae</taxon>
        <taxon>Paramecium</taxon>
    </lineage>
</organism>
<dbReference type="AlphaFoldDB" id="A0A8S1MLW4"/>
<dbReference type="EMBL" id="CAJJDM010000060">
    <property type="protein sequence ID" value="CAD8077856.1"/>
    <property type="molecule type" value="Genomic_DNA"/>
</dbReference>
<dbReference type="InterPro" id="IPR050302">
    <property type="entry name" value="Rab_GAP_TBC_domain"/>
</dbReference>
<sequence length="405" mass="48035">MGQFSCTQIEKSEINFNRLTLDFNKQEKPKQDDRSHSFTYQYEIGKYLNVGKNPKLDELWEEKLNSFKVYDEHTRTSSNYGNSLSTPKNIQQFFEECPLIKYDYEYYMFRFFIQEKYEFKQYGLIGLPQKYRWAYWKVITLQKGIINKKIDSQISDASYCIKKDINRTLISDVFKEESVILKLDYVLTNLASLYPKVGYCQGMNYIAALFLMVSGVKEQETVCVFAELLDSSFYMFNLLFKDDLPLLFIMEEIIMNLIQVKLPKVYDHFINYNISPSIWISKILLSGFVYLFDLLDCVLFWDYIFIKGTVLGYTNLIMAMVTIHKDALLTKDEADLSTFFNFQDQKIRCAENIIRQALVKPIEEKEIRRIMRKTDKKLDLVELFKFFGKEAFEKLYQKFSKGITK</sequence>
<proteinExistence type="predicted"/>
<gene>
    <name evidence="2" type="ORF">PPRIM_AZ9-3.1.T0590029</name>
</gene>
<name>A0A8S1MLW4_PARPR</name>
<dbReference type="FunFam" id="1.10.472.80:FF:000078">
    <property type="entry name" value="Uncharacterized protein"/>
    <property type="match status" value="1"/>
</dbReference>
<dbReference type="GO" id="GO:0005096">
    <property type="term" value="F:GTPase activator activity"/>
    <property type="evidence" value="ECO:0007669"/>
    <property type="project" value="TreeGrafter"/>
</dbReference>
<dbReference type="PANTHER" id="PTHR47219">
    <property type="entry name" value="RAB GTPASE-ACTIVATING PROTEIN 1-LIKE"/>
    <property type="match status" value="1"/>
</dbReference>
<dbReference type="PROSITE" id="PS50086">
    <property type="entry name" value="TBC_RABGAP"/>
    <property type="match status" value="1"/>
</dbReference>
<evidence type="ECO:0000313" key="3">
    <source>
        <dbReference type="Proteomes" id="UP000688137"/>
    </source>
</evidence>
<evidence type="ECO:0000313" key="2">
    <source>
        <dbReference type="EMBL" id="CAD8077856.1"/>
    </source>
</evidence>
<dbReference type="InterPro" id="IPR000195">
    <property type="entry name" value="Rab-GAP-TBC_dom"/>
</dbReference>
<protein>
    <recommendedName>
        <fullName evidence="1">Rab-GAP TBC domain-containing protein</fullName>
    </recommendedName>
</protein>
<dbReference type="Proteomes" id="UP000688137">
    <property type="component" value="Unassembled WGS sequence"/>
</dbReference>
<dbReference type="Pfam" id="PF00566">
    <property type="entry name" value="RabGAP-TBC"/>
    <property type="match status" value="1"/>
</dbReference>
<dbReference type="GO" id="GO:0031267">
    <property type="term" value="F:small GTPase binding"/>
    <property type="evidence" value="ECO:0007669"/>
    <property type="project" value="TreeGrafter"/>
</dbReference>
<comment type="caution">
    <text evidence="2">The sequence shown here is derived from an EMBL/GenBank/DDBJ whole genome shotgun (WGS) entry which is preliminary data.</text>
</comment>
<keyword evidence="3" id="KW-1185">Reference proteome</keyword>
<evidence type="ECO:0000259" key="1">
    <source>
        <dbReference type="PROSITE" id="PS50086"/>
    </source>
</evidence>
<accession>A0A8S1MLW4</accession>
<dbReference type="OMA" id="FIMEEII"/>
<dbReference type="SMART" id="SM00164">
    <property type="entry name" value="TBC"/>
    <property type="match status" value="1"/>
</dbReference>
<reference evidence="2" key="1">
    <citation type="submission" date="2021-01" db="EMBL/GenBank/DDBJ databases">
        <authorList>
            <consortium name="Genoscope - CEA"/>
            <person name="William W."/>
        </authorList>
    </citation>
    <scope>NUCLEOTIDE SEQUENCE</scope>
</reference>